<dbReference type="RefSeq" id="WP_167216024.1">
    <property type="nucleotide sequence ID" value="NZ_JAASRO010000001.1"/>
</dbReference>
<accession>A0A7X5VJF0</accession>
<dbReference type="AlphaFoldDB" id="A0A7X5VJF0"/>
<dbReference type="EMBL" id="JAASRO010000001">
    <property type="protein sequence ID" value="NIK61492.1"/>
    <property type="molecule type" value="Genomic_DNA"/>
</dbReference>
<feature type="compositionally biased region" description="Basic and acidic residues" evidence="1">
    <location>
        <begin position="55"/>
        <end position="75"/>
    </location>
</feature>
<name>A0A7X5VJF0_9ACTN</name>
<dbReference type="Proteomes" id="UP000555407">
    <property type="component" value="Unassembled WGS sequence"/>
</dbReference>
<keyword evidence="3" id="KW-1185">Reference proteome</keyword>
<proteinExistence type="predicted"/>
<evidence type="ECO:0000313" key="2">
    <source>
        <dbReference type="EMBL" id="NIK61492.1"/>
    </source>
</evidence>
<comment type="caution">
    <text evidence="2">The sequence shown here is derived from an EMBL/GenBank/DDBJ whole genome shotgun (WGS) entry which is preliminary data.</text>
</comment>
<evidence type="ECO:0000256" key="1">
    <source>
        <dbReference type="SAM" id="MobiDB-lite"/>
    </source>
</evidence>
<gene>
    <name evidence="2" type="ORF">BJY22_007209</name>
</gene>
<evidence type="ECO:0000313" key="3">
    <source>
        <dbReference type="Proteomes" id="UP000555407"/>
    </source>
</evidence>
<sequence>MDVGSRDRGGQVAGTAETTANSRLASFLLARIAEDEVRAVNGPEAAQAEARARRRLVETHRHHDHHDHDDHHDGTCGDPCYTLCILAQRYPNHPDLPTEAMT</sequence>
<feature type="region of interest" description="Disordered" evidence="1">
    <location>
        <begin position="40"/>
        <end position="75"/>
    </location>
</feature>
<reference evidence="2 3" key="1">
    <citation type="submission" date="2020-03" db="EMBL/GenBank/DDBJ databases">
        <title>Sequencing the genomes of 1000 actinobacteria strains.</title>
        <authorList>
            <person name="Klenk H.-P."/>
        </authorList>
    </citation>
    <scope>NUCLEOTIDE SEQUENCE [LARGE SCALE GENOMIC DNA]</scope>
    <source>
        <strain evidence="2 3">DSM 45490</strain>
    </source>
</reference>
<protein>
    <submittedName>
        <fullName evidence="2">Uncharacterized protein</fullName>
    </submittedName>
</protein>
<organism evidence="2 3">
    <name type="scientific">Kribbella shirazensis</name>
    <dbReference type="NCBI Taxonomy" id="1105143"/>
    <lineage>
        <taxon>Bacteria</taxon>
        <taxon>Bacillati</taxon>
        <taxon>Actinomycetota</taxon>
        <taxon>Actinomycetes</taxon>
        <taxon>Propionibacteriales</taxon>
        <taxon>Kribbellaceae</taxon>
        <taxon>Kribbella</taxon>
    </lineage>
</organism>
<feature type="region of interest" description="Disordered" evidence="1">
    <location>
        <begin position="1"/>
        <end position="20"/>
    </location>
</feature>